<evidence type="ECO:0000313" key="2">
    <source>
        <dbReference type="Proteomes" id="UP000837857"/>
    </source>
</evidence>
<keyword evidence="2" id="KW-1185">Reference proteome</keyword>
<accession>A0ABN8II18</accession>
<evidence type="ECO:0000313" key="1">
    <source>
        <dbReference type="EMBL" id="CAH2055703.1"/>
    </source>
</evidence>
<feature type="non-terminal residue" evidence="1">
    <location>
        <position position="1"/>
    </location>
</feature>
<dbReference type="Proteomes" id="UP000837857">
    <property type="component" value="Chromosome 22"/>
</dbReference>
<proteinExistence type="predicted"/>
<gene>
    <name evidence="1" type="ORF">IPOD504_LOCUS9025</name>
</gene>
<dbReference type="EMBL" id="OW152834">
    <property type="protein sequence ID" value="CAH2055703.1"/>
    <property type="molecule type" value="Genomic_DNA"/>
</dbReference>
<reference evidence="1" key="1">
    <citation type="submission" date="2022-03" db="EMBL/GenBank/DDBJ databases">
        <authorList>
            <person name="Martin H S."/>
        </authorList>
    </citation>
    <scope>NUCLEOTIDE SEQUENCE</scope>
</reference>
<protein>
    <submittedName>
        <fullName evidence="1">Uncharacterized protein</fullName>
    </submittedName>
</protein>
<organism evidence="1 2">
    <name type="scientific">Iphiclides podalirius</name>
    <name type="common">scarce swallowtail</name>
    <dbReference type="NCBI Taxonomy" id="110791"/>
    <lineage>
        <taxon>Eukaryota</taxon>
        <taxon>Metazoa</taxon>
        <taxon>Ecdysozoa</taxon>
        <taxon>Arthropoda</taxon>
        <taxon>Hexapoda</taxon>
        <taxon>Insecta</taxon>
        <taxon>Pterygota</taxon>
        <taxon>Neoptera</taxon>
        <taxon>Endopterygota</taxon>
        <taxon>Lepidoptera</taxon>
        <taxon>Glossata</taxon>
        <taxon>Ditrysia</taxon>
        <taxon>Papilionoidea</taxon>
        <taxon>Papilionidae</taxon>
        <taxon>Papilioninae</taxon>
        <taxon>Iphiclides</taxon>
    </lineage>
</organism>
<name>A0ABN8II18_9NEOP</name>
<sequence>MNVTEHEVTFASTLSASTAGLGSDLVTFDRRAANALIDKPWDGASDGFFRNVWTLDGVINIKLPSQARVKITTEEELVSLIAKFPMDSPSYSGAPSAHIKAASHGVKKLCKHRKPPLVYKAWWAVVSKLLWWLVAMRPRRLVGL</sequence>